<dbReference type="EMBL" id="JAZGLY010000005">
    <property type="protein sequence ID" value="MEE6187634.1"/>
    <property type="molecule type" value="Genomic_DNA"/>
</dbReference>
<name>A0ABU7RI25_9BACT</name>
<comment type="caution">
    <text evidence="1">The sequence shown here is derived from an EMBL/GenBank/DDBJ whole genome shotgun (WGS) entry which is preliminary data.</text>
</comment>
<evidence type="ECO:0000313" key="2">
    <source>
        <dbReference type="Proteomes" id="UP001357452"/>
    </source>
</evidence>
<protein>
    <submittedName>
        <fullName evidence="1">Nuclear transport factor 2 family protein</fullName>
    </submittedName>
</protein>
<evidence type="ECO:0000313" key="1">
    <source>
        <dbReference type="EMBL" id="MEE6187634.1"/>
    </source>
</evidence>
<dbReference type="Proteomes" id="UP001357452">
    <property type="component" value="Unassembled WGS sequence"/>
</dbReference>
<dbReference type="RefSeq" id="WP_330975042.1">
    <property type="nucleotide sequence ID" value="NZ_JAZGLY010000005.1"/>
</dbReference>
<dbReference type="Gene3D" id="3.10.450.50">
    <property type="match status" value="1"/>
</dbReference>
<reference evidence="1 2" key="1">
    <citation type="submission" date="2024-01" db="EMBL/GenBank/DDBJ databases">
        <title>Niabella digestum sp. nov., isolated from waste digestion system.</title>
        <authorList>
            <person name="Zhang L."/>
        </authorList>
    </citation>
    <scope>NUCLEOTIDE SEQUENCE [LARGE SCALE GENOMIC DNA]</scope>
    <source>
        <strain evidence="1 2">A18</strain>
    </source>
</reference>
<gene>
    <name evidence="1" type="ORF">V2H41_10145</name>
</gene>
<dbReference type="InterPro" id="IPR032710">
    <property type="entry name" value="NTF2-like_dom_sf"/>
</dbReference>
<dbReference type="SUPFAM" id="SSF54427">
    <property type="entry name" value="NTF2-like"/>
    <property type="match status" value="1"/>
</dbReference>
<proteinExistence type="predicted"/>
<keyword evidence="2" id="KW-1185">Reference proteome</keyword>
<organism evidence="1 2">
    <name type="scientific">Niabella digestorum</name>
    <dbReference type="NCBI Taxonomy" id="3117701"/>
    <lineage>
        <taxon>Bacteria</taxon>
        <taxon>Pseudomonadati</taxon>
        <taxon>Bacteroidota</taxon>
        <taxon>Chitinophagia</taxon>
        <taxon>Chitinophagales</taxon>
        <taxon>Chitinophagaceae</taxon>
        <taxon>Niabella</taxon>
    </lineage>
</organism>
<accession>A0ABU7RI25</accession>
<sequence>MGKIILPADCGNAPKKLFLKEWYSALASSDATFIANHIADQVHWCIPGKKSIIGKADCIQRFPEHPIWNAKEITIDAIITHGREAAVSGQLLSAKRSKNTFCEVFRFKSAGTNIIASITSFIIPV</sequence>